<evidence type="ECO:0000256" key="1">
    <source>
        <dbReference type="ARBA" id="ARBA00010641"/>
    </source>
</evidence>
<evidence type="ECO:0000256" key="2">
    <source>
        <dbReference type="ARBA" id="ARBA00023015"/>
    </source>
</evidence>
<accession>A0ABT1RNG5</accession>
<comment type="caution">
    <text evidence="8">The sequence shown here is derived from an EMBL/GenBank/DDBJ whole genome shotgun (WGS) entry which is preliminary data.</text>
</comment>
<keyword evidence="9" id="KW-1185">Reference proteome</keyword>
<dbReference type="Proteomes" id="UP001524502">
    <property type="component" value="Unassembled WGS sequence"/>
</dbReference>
<dbReference type="PANTHER" id="PTHR43133">
    <property type="entry name" value="RNA POLYMERASE ECF-TYPE SIGMA FACTO"/>
    <property type="match status" value="1"/>
</dbReference>
<dbReference type="Pfam" id="PF08281">
    <property type="entry name" value="Sigma70_r4_2"/>
    <property type="match status" value="1"/>
</dbReference>
<evidence type="ECO:0000259" key="7">
    <source>
        <dbReference type="Pfam" id="PF08281"/>
    </source>
</evidence>
<comment type="similarity">
    <text evidence="1">Belongs to the sigma-70 factor family. ECF subfamily.</text>
</comment>
<dbReference type="InterPro" id="IPR014284">
    <property type="entry name" value="RNA_pol_sigma-70_dom"/>
</dbReference>
<dbReference type="InterPro" id="IPR036388">
    <property type="entry name" value="WH-like_DNA-bd_sf"/>
</dbReference>
<proteinExistence type="inferred from homology"/>
<feature type="domain" description="RNA polymerase sigma-70 region 2" evidence="6">
    <location>
        <begin position="22"/>
        <end position="88"/>
    </location>
</feature>
<dbReference type="InterPro" id="IPR013325">
    <property type="entry name" value="RNA_pol_sigma_r2"/>
</dbReference>
<dbReference type="CDD" id="cd06171">
    <property type="entry name" value="Sigma70_r4"/>
    <property type="match status" value="1"/>
</dbReference>
<keyword evidence="4" id="KW-0238">DNA-binding</keyword>
<dbReference type="InterPro" id="IPR013249">
    <property type="entry name" value="RNA_pol_sigma70_r4_t2"/>
</dbReference>
<dbReference type="Gene3D" id="1.10.10.10">
    <property type="entry name" value="Winged helix-like DNA-binding domain superfamily/Winged helix DNA-binding domain"/>
    <property type="match status" value="1"/>
</dbReference>
<protein>
    <submittedName>
        <fullName evidence="8">RNA polymerase sigma factor</fullName>
    </submittedName>
</protein>
<dbReference type="PANTHER" id="PTHR43133:SF8">
    <property type="entry name" value="RNA POLYMERASE SIGMA FACTOR HI_1459-RELATED"/>
    <property type="match status" value="1"/>
</dbReference>
<dbReference type="NCBIfam" id="TIGR02937">
    <property type="entry name" value="sigma70-ECF"/>
    <property type="match status" value="1"/>
</dbReference>
<dbReference type="Gene3D" id="1.10.1740.10">
    <property type="match status" value="1"/>
</dbReference>
<evidence type="ECO:0000256" key="4">
    <source>
        <dbReference type="ARBA" id="ARBA00023125"/>
    </source>
</evidence>
<evidence type="ECO:0000256" key="3">
    <source>
        <dbReference type="ARBA" id="ARBA00023082"/>
    </source>
</evidence>
<keyword evidence="3" id="KW-0731">Sigma factor</keyword>
<dbReference type="SUPFAM" id="SSF88659">
    <property type="entry name" value="Sigma3 and sigma4 domains of RNA polymerase sigma factors"/>
    <property type="match status" value="1"/>
</dbReference>
<feature type="domain" description="RNA polymerase sigma factor 70 region 4 type 2" evidence="7">
    <location>
        <begin position="112"/>
        <end position="162"/>
    </location>
</feature>
<dbReference type="RefSeq" id="WP_256131909.1">
    <property type="nucleotide sequence ID" value="NZ_JANFXK010000007.1"/>
</dbReference>
<name>A0ABT1RNG5_9FIRM</name>
<dbReference type="InterPro" id="IPR013324">
    <property type="entry name" value="RNA_pol_sigma_r3/r4-like"/>
</dbReference>
<dbReference type="EMBL" id="JANFXK010000007">
    <property type="protein sequence ID" value="MCQ4636714.1"/>
    <property type="molecule type" value="Genomic_DNA"/>
</dbReference>
<sequence>MTREANLLKKIEQGDLTYLDELIACYYPDIFRYCLWHTENRQTAEDAAQETFLRFVRYFDRMAYRNKVKAYLYKIAANVCIDMRTKRRSEELPENLSMRERGYEEAEDEADFLRLVRNLPQHQQELVILRFGQDLTLRECAQVTGLPLRTVQSRLRSALKKIERQLRKGGKENEYE</sequence>
<evidence type="ECO:0000313" key="9">
    <source>
        <dbReference type="Proteomes" id="UP001524502"/>
    </source>
</evidence>
<evidence type="ECO:0000259" key="6">
    <source>
        <dbReference type="Pfam" id="PF04542"/>
    </source>
</evidence>
<keyword evidence="2" id="KW-0805">Transcription regulation</keyword>
<keyword evidence="5" id="KW-0804">Transcription</keyword>
<dbReference type="InterPro" id="IPR007627">
    <property type="entry name" value="RNA_pol_sigma70_r2"/>
</dbReference>
<dbReference type="InterPro" id="IPR039425">
    <property type="entry name" value="RNA_pol_sigma-70-like"/>
</dbReference>
<evidence type="ECO:0000256" key="5">
    <source>
        <dbReference type="ARBA" id="ARBA00023163"/>
    </source>
</evidence>
<evidence type="ECO:0000313" key="8">
    <source>
        <dbReference type="EMBL" id="MCQ4636714.1"/>
    </source>
</evidence>
<dbReference type="Pfam" id="PF04542">
    <property type="entry name" value="Sigma70_r2"/>
    <property type="match status" value="1"/>
</dbReference>
<gene>
    <name evidence="8" type="ORF">NE619_08225</name>
</gene>
<organism evidence="8 9">
    <name type="scientific">Anaerovorax odorimutans</name>
    <dbReference type="NCBI Taxonomy" id="109327"/>
    <lineage>
        <taxon>Bacteria</taxon>
        <taxon>Bacillati</taxon>
        <taxon>Bacillota</taxon>
        <taxon>Clostridia</taxon>
        <taxon>Peptostreptococcales</taxon>
        <taxon>Anaerovoracaceae</taxon>
        <taxon>Anaerovorax</taxon>
    </lineage>
</organism>
<dbReference type="SUPFAM" id="SSF88946">
    <property type="entry name" value="Sigma2 domain of RNA polymerase sigma factors"/>
    <property type="match status" value="1"/>
</dbReference>
<reference evidence="8 9" key="1">
    <citation type="submission" date="2022-06" db="EMBL/GenBank/DDBJ databases">
        <title>Isolation of gut microbiota from human fecal samples.</title>
        <authorList>
            <person name="Pamer E.G."/>
            <person name="Barat B."/>
            <person name="Waligurski E."/>
            <person name="Medina S."/>
            <person name="Paddock L."/>
            <person name="Mostad J."/>
        </authorList>
    </citation>
    <scope>NUCLEOTIDE SEQUENCE [LARGE SCALE GENOMIC DNA]</scope>
    <source>
        <strain evidence="8 9">SL.3.17</strain>
    </source>
</reference>